<keyword evidence="2" id="KW-0489">Methyltransferase</keyword>
<dbReference type="GO" id="GO:0032259">
    <property type="term" value="P:methylation"/>
    <property type="evidence" value="ECO:0007669"/>
    <property type="project" value="UniProtKB-KW"/>
</dbReference>
<reference evidence="4" key="1">
    <citation type="journal article" date="2014" name="Front. Microbiol.">
        <title>High frequency of phylogenetically diverse reductive dehalogenase-homologous genes in deep subseafloor sedimentary metagenomes.</title>
        <authorList>
            <person name="Kawai M."/>
            <person name="Futagami T."/>
            <person name="Toyoda A."/>
            <person name="Takaki Y."/>
            <person name="Nishi S."/>
            <person name="Hori S."/>
            <person name="Arai W."/>
            <person name="Tsubouchi T."/>
            <person name="Morono Y."/>
            <person name="Uchiyama I."/>
            <person name="Ito T."/>
            <person name="Fujiyama A."/>
            <person name="Inagaki F."/>
            <person name="Takami H."/>
        </authorList>
    </citation>
    <scope>NUCLEOTIDE SEQUENCE</scope>
    <source>
        <strain evidence="4">Expedition CK06-06</strain>
    </source>
</reference>
<evidence type="ECO:0000256" key="1">
    <source>
        <dbReference type="ARBA" id="ARBA00007137"/>
    </source>
</evidence>
<dbReference type="InterPro" id="IPR038601">
    <property type="entry name" value="MttB-like_sf"/>
</dbReference>
<protein>
    <recommendedName>
        <fullName evidence="5">Trimethylamine methyltransferase</fullName>
    </recommendedName>
</protein>
<dbReference type="Pfam" id="PF06253">
    <property type="entry name" value="MTTB"/>
    <property type="match status" value="1"/>
</dbReference>
<gene>
    <name evidence="4" type="ORF">S06H3_29431</name>
</gene>
<dbReference type="EMBL" id="BARV01017241">
    <property type="protein sequence ID" value="GAI21077.1"/>
    <property type="molecule type" value="Genomic_DNA"/>
</dbReference>
<organism evidence="4">
    <name type="scientific">marine sediment metagenome</name>
    <dbReference type="NCBI Taxonomy" id="412755"/>
    <lineage>
        <taxon>unclassified sequences</taxon>
        <taxon>metagenomes</taxon>
        <taxon>ecological metagenomes</taxon>
    </lineage>
</organism>
<dbReference type="GO" id="GO:0008168">
    <property type="term" value="F:methyltransferase activity"/>
    <property type="evidence" value="ECO:0007669"/>
    <property type="project" value="UniProtKB-KW"/>
</dbReference>
<keyword evidence="3" id="KW-0808">Transferase</keyword>
<name>X1LP04_9ZZZZ</name>
<comment type="similarity">
    <text evidence="1">Belongs to the trimethylamine methyltransferase family.</text>
</comment>
<dbReference type="GO" id="GO:0015948">
    <property type="term" value="P:methanogenesis"/>
    <property type="evidence" value="ECO:0007669"/>
    <property type="project" value="InterPro"/>
</dbReference>
<evidence type="ECO:0008006" key="5">
    <source>
        <dbReference type="Google" id="ProtNLM"/>
    </source>
</evidence>
<evidence type="ECO:0000256" key="3">
    <source>
        <dbReference type="ARBA" id="ARBA00022679"/>
    </source>
</evidence>
<sequence>MDSLENIHIFMLPTYPTDVPVEKVDINRFFAGLDNSRKHVMGGIYTQEGIDQVIKMAQIIAGSPQNLRERPIVSMITCSISPFKIDSKYGDMLVSIAKAGIPVVCPAEPLSGATAPVTLAGTLTVQAVDSLAGVIISQLANPGTPVIFGSVASSTSLRDLKYLTGSVEMGLLNAAGAQMAQFYNLPFYATGGMTDSNVIDAQSGYESSITTLLCALAGANFIHDAAGLMEFALTVSYEKLVIDNEILGMVMRAVKGIEVNDETLAFDVLKEVGPGGHFVSNKHT</sequence>
<accession>X1LP04</accession>
<evidence type="ECO:0000313" key="4">
    <source>
        <dbReference type="EMBL" id="GAI21077.1"/>
    </source>
</evidence>
<feature type="non-terminal residue" evidence="4">
    <location>
        <position position="284"/>
    </location>
</feature>
<dbReference type="AlphaFoldDB" id="X1LP04"/>
<proteinExistence type="inferred from homology"/>
<dbReference type="Gene3D" id="3.20.20.480">
    <property type="entry name" value="Trimethylamine methyltransferase-like"/>
    <property type="match status" value="1"/>
</dbReference>
<comment type="caution">
    <text evidence="4">The sequence shown here is derived from an EMBL/GenBank/DDBJ whole genome shotgun (WGS) entry which is preliminary data.</text>
</comment>
<dbReference type="InterPro" id="IPR010426">
    <property type="entry name" value="MTTB_MeTrfase"/>
</dbReference>
<evidence type="ECO:0000256" key="2">
    <source>
        <dbReference type="ARBA" id="ARBA00022603"/>
    </source>
</evidence>